<feature type="transmembrane region" description="Helical" evidence="1">
    <location>
        <begin position="217"/>
        <end position="238"/>
    </location>
</feature>
<organism evidence="2 3">
    <name type="scientific">candidate division WWE3 bacterium RIFCSPHIGHO2_01_FULL_42_13</name>
    <dbReference type="NCBI Taxonomy" id="1802617"/>
    <lineage>
        <taxon>Bacteria</taxon>
        <taxon>Katanobacteria</taxon>
    </lineage>
</organism>
<feature type="transmembrane region" description="Helical" evidence="1">
    <location>
        <begin position="299"/>
        <end position="319"/>
    </location>
</feature>
<dbReference type="EMBL" id="MEVA01000009">
    <property type="protein sequence ID" value="OGC47465.1"/>
    <property type="molecule type" value="Genomic_DNA"/>
</dbReference>
<name>A0A1F4UR78_UNCKA</name>
<feature type="transmembrane region" description="Helical" evidence="1">
    <location>
        <begin position="122"/>
        <end position="140"/>
    </location>
</feature>
<comment type="caution">
    <text evidence="2">The sequence shown here is derived from an EMBL/GenBank/DDBJ whole genome shotgun (WGS) entry which is preliminary data.</text>
</comment>
<reference evidence="2 3" key="1">
    <citation type="journal article" date="2016" name="Nat. Commun.">
        <title>Thousands of microbial genomes shed light on interconnected biogeochemical processes in an aquifer system.</title>
        <authorList>
            <person name="Anantharaman K."/>
            <person name="Brown C.T."/>
            <person name="Hug L.A."/>
            <person name="Sharon I."/>
            <person name="Castelle C.J."/>
            <person name="Probst A.J."/>
            <person name="Thomas B.C."/>
            <person name="Singh A."/>
            <person name="Wilkins M.J."/>
            <person name="Karaoz U."/>
            <person name="Brodie E.L."/>
            <person name="Williams K.H."/>
            <person name="Hubbard S.S."/>
            <person name="Banfield J.F."/>
        </authorList>
    </citation>
    <scope>NUCLEOTIDE SEQUENCE [LARGE SCALE GENOMIC DNA]</scope>
</reference>
<gene>
    <name evidence="2" type="ORF">A2886_03515</name>
</gene>
<proteinExistence type="predicted"/>
<evidence type="ECO:0000313" key="3">
    <source>
        <dbReference type="Proteomes" id="UP000176608"/>
    </source>
</evidence>
<keyword evidence="1" id="KW-1133">Transmembrane helix</keyword>
<feature type="transmembrane region" description="Helical" evidence="1">
    <location>
        <begin position="368"/>
        <end position="387"/>
    </location>
</feature>
<keyword evidence="1" id="KW-0812">Transmembrane</keyword>
<feature type="transmembrane region" description="Helical" evidence="1">
    <location>
        <begin position="339"/>
        <end position="361"/>
    </location>
</feature>
<sequence>MRTLPYLLSVVITLAITLLALNLFGVDITIPLNFSGDALVHYNFAKNIEDTGWWLSNPRFGAPGNQLLYDFPLTEIVHLTILKFLIFLGLNWYMSVNIFFILTFPLTTIVSLYVMKKMGIKTYIALPLSVIYAFIPYHFFRGVNHLFLAGYFTIPFTVLAAYRLAINDPPSNIQAILLGFVIALSGPYYVFFSSFFIITGLLIGLSKGFGRKLAYKAGLLLFSLVFFFTLSLLPTILYNQKYGENLNATIRVPADTEVYGLKLIQLLLPIEDHNLSFLNKITKQYLAYGFSTTVNENQYSSLGAISSIGFLILIFWIIFKPIWPKLEDSLKAKLNFLGALNLIAILLATTGGFSLIISTYLNPTFRSVNRVSIFIAFFALVALGFLLQNIKKAKWALFFAWIILPVALFDQISQGTMRNFLNKPEDYHKLVEYAQKIEESIGADGKIYTLPFGQYPEGSDKKIMKVALLTNTVSLSTGAERWRAVNFWQYKVSQMDAKTLLETIINEGFTGLLIYAPQYDNQKLMEVEQVLQITPLTSFDGEFRFYSLKNYIENNNITAKPSGLFYYISGKCLHDYSQETNKLTGFWCIDKAHVVIENKSTKEMNKTLSLVIEYPDTGVKEIKRQIVIPSGNSVIDVGKDPSNSGVFPIPHGQVAWPPNLGYPNFIIYGVEILD</sequence>
<dbReference type="AlphaFoldDB" id="A0A1F4UR78"/>
<protein>
    <recommendedName>
        <fullName evidence="4">Glycosyltransferase RgtA/B/C/D-like domain-containing protein</fullName>
    </recommendedName>
</protein>
<dbReference type="Proteomes" id="UP000176608">
    <property type="component" value="Unassembled WGS sequence"/>
</dbReference>
<dbReference type="STRING" id="1802617.A2886_03515"/>
<feature type="transmembrane region" description="Helical" evidence="1">
    <location>
        <begin position="6"/>
        <end position="26"/>
    </location>
</feature>
<evidence type="ECO:0008006" key="4">
    <source>
        <dbReference type="Google" id="ProtNLM"/>
    </source>
</evidence>
<feature type="transmembrane region" description="Helical" evidence="1">
    <location>
        <begin position="177"/>
        <end position="205"/>
    </location>
</feature>
<feature type="transmembrane region" description="Helical" evidence="1">
    <location>
        <begin position="92"/>
        <end position="115"/>
    </location>
</feature>
<evidence type="ECO:0000256" key="1">
    <source>
        <dbReference type="SAM" id="Phobius"/>
    </source>
</evidence>
<feature type="transmembrane region" description="Helical" evidence="1">
    <location>
        <begin position="146"/>
        <end position="165"/>
    </location>
</feature>
<accession>A0A1F4UR78</accession>
<evidence type="ECO:0000313" key="2">
    <source>
        <dbReference type="EMBL" id="OGC47465.1"/>
    </source>
</evidence>
<keyword evidence="1" id="KW-0472">Membrane</keyword>